<dbReference type="PATRIC" id="fig|1423811.3.peg.503"/>
<evidence type="ECO:0000259" key="1">
    <source>
        <dbReference type="PROSITE" id="PS50943"/>
    </source>
</evidence>
<feature type="domain" description="HTH cro/C1-type" evidence="1">
    <location>
        <begin position="4"/>
        <end position="59"/>
    </location>
</feature>
<evidence type="ECO:0000313" key="2">
    <source>
        <dbReference type="EMBL" id="KRK64332.1"/>
    </source>
</evidence>
<evidence type="ECO:0000313" key="3">
    <source>
        <dbReference type="Proteomes" id="UP000050929"/>
    </source>
</evidence>
<organism evidence="2 3">
    <name type="scientific">Companilactobacillus tucceti DSM 20183</name>
    <dbReference type="NCBI Taxonomy" id="1423811"/>
    <lineage>
        <taxon>Bacteria</taxon>
        <taxon>Bacillati</taxon>
        <taxon>Bacillota</taxon>
        <taxon>Bacilli</taxon>
        <taxon>Lactobacillales</taxon>
        <taxon>Lactobacillaceae</taxon>
        <taxon>Companilactobacillus</taxon>
    </lineage>
</organism>
<accession>A0A0R1IZF5</accession>
<dbReference type="SUPFAM" id="SSF47413">
    <property type="entry name" value="lambda repressor-like DNA-binding domains"/>
    <property type="match status" value="1"/>
</dbReference>
<dbReference type="RefSeq" id="WP_057766055.1">
    <property type="nucleotide sequence ID" value="NZ_AZDG01000013.1"/>
</dbReference>
<dbReference type="AlphaFoldDB" id="A0A0R1IZF5"/>
<proteinExistence type="predicted"/>
<comment type="caution">
    <text evidence="2">The sequence shown here is derived from an EMBL/GenBank/DDBJ whole genome shotgun (WGS) entry which is preliminary data.</text>
</comment>
<sequence>MKELKKILNEKNISIRKLSRITSIPESTLHAMINEQIKQPSFNTIVKISEVLNVPLESFKEKE</sequence>
<gene>
    <name evidence="2" type="ORF">FC72_GL000500</name>
</gene>
<dbReference type="GO" id="GO:0003677">
    <property type="term" value="F:DNA binding"/>
    <property type="evidence" value="ECO:0007669"/>
    <property type="project" value="InterPro"/>
</dbReference>
<reference evidence="2 3" key="1">
    <citation type="journal article" date="2015" name="Genome Announc.">
        <title>Expanding the biotechnology potential of lactobacilli through comparative genomics of 213 strains and associated genera.</title>
        <authorList>
            <person name="Sun Z."/>
            <person name="Harris H.M."/>
            <person name="McCann A."/>
            <person name="Guo C."/>
            <person name="Argimon S."/>
            <person name="Zhang W."/>
            <person name="Yang X."/>
            <person name="Jeffery I.B."/>
            <person name="Cooney J.C."/>
            <person name="Kagawa T.F."/>
            <person name="Liu W."/>
            <person name="Song Y."/>
            <person name="Salvetti E."/>
            <person name="Wrobel A."/>
            <person name="Rasinkangas P."/>
            <person name="Parkhill J."/>
            <person name="Rea M.C."/>
            <person name="O'Sullivan O."/>
            <person name="Ritari J."/>
            <person name="Douillard F.P."/>
            <person name="Paul Ross R."/>
            <person name="Yang R."/>
            <person name="Briner A.E."/>
            <person name="Felis G.E."/>
            <person name="de Vos W.M."/>
            <person name="Barrangou R."/>
            <person name="Klaenhammer T.R."/>
            <person name="Caufield P.W."/>
            <person name="Cui Y."/>
            <person name="Zhang H."/>
            <person name="O'Toole P.W."/>
        </authorList>
    </citation>
    <scope>NUCLEOTIDE SEQUENCE [LARGE SCALE GENOMIC DNA]</scope>
    <source>
        <strain evidence="2 3">DSM 20183</strain>
    </source>
</reference>
<name>A0A0R1IZF5_9LACO</name>
<dbReference type="Proteomes" id="UP000050929">
    <property type="component" value="Unassembled WGS sequence"/>
</dbReference>
<keyword evidence="3" id="KW-1185">Reference proteome</keyword>
<dbReference type="STRING" id="1423811.FC72_GL000500"/>
<dbReference type="EMBL" id="AZDG01000013">
    <property type="protein sequence ID" value="KRK64332.1"/>
    <property type="molecule type" value="Genomic_DNA"/>
</dbReference>
<dbReference type="InterPro" id="IPR010982">
    <property type="entry name" value="Lambda_DNA-bd_dom_sf"/>
</dbReference>
<dbReference type="InterPro" id="IPR001387">
    <property type="entry name" value="Cro/C1-type_HTH"/>
</dbReference>
<dbReference type="SMART" id="SM00530">
    <property type="entry name" value="HTH_XRE"/>
    <property type="match status" value="1"/>
</dbReference>
<dbReference type="PROSITE" id="PS50943">
    <property type="entry name" value="HTH_CROC1"/>
    <property type="match status" value="1"/>
</dbReference>
<dbReference type="Pfam" id="PF13443">
    <property type="entry name" value="HTH_26"/>
    <property type="match status" value="1"/>
</dbReference>
<protein>
    <recommendedName>
        <fullName evidence="1">HTH cro/C1-type domain-containing protein</fullName>
    </recommendedName>
</protein>
<dbReference type="CDD" id="cd00093">
    <property type="entry name" value="HTH_XRE"/>
    <property type="match status" value="1"/>
</dbReference>
<dbReference type="Gene3D" id="1.10.260.40">
    <property type="entry name" value="lambda repressor-like DNA-binding domains"/>
    <property type="match status" value="1"/>
</dbReference>